<proteinExistence type="predicted"/>
<dbReference type="PROSITE" id="PS00101">
    <property type="entry name" value="HEXAPEP_TRANSFERASES"/>
    <property type="match status" value="1"/>
</dbReference>
<evidence type="ECO:0000313" key="4">
    <source>
        <dbReference type="EMBL" id="GAA3779621.1"/>
    </source>
</evidence>
<keyword evidence="2" id="KW-0677">Repeat</keyword>
<dbReference type="RefSeq" id="WP_345146416.1">
    <property type="nucleotide sequence ID" value="NZ_BAABDU010000007.1"/>
</dbReference>
<dbReference type="InterPro" id="IPR018357">
    <property type="entry name" value="Hexapep_transf_CS"/>
</dbReference>
<dbReference type="Proteomes" id="UP001500748">
    <property type="component" value="Unassembled WGS sequence"/>
</dbReference>
<reference evidence="5" key="1">
    <citation type="journal article" date="2019" name="Int. J. Syst. Evol. Microbiol.">
        <title>The Global Catalogue of Microorganisms (GCM) 10K type strain sequencing project: providing services to taxonomists for standard genome sequencing and annotation.</title>
        <authorList>
            <consortium name="The Broad Institute Genomics Platform"/>
            <consortium name="The Broad Institute Genome Sequencing Center for Infectious Disease"/>
            <person name="Wu L."/>
            <person name="Ma J."/>
        </authorList>
    </citation>
    <scope>NUCLEOTIDE SEQUENCE [LARGE SCALE GENOMIC DNA]</scope>
    <source>
        <strain evidence="5">JCM 17337</strain>
    </source>
</reference>
<evidence type="ECO:0000256" key="2">
    <source>
        <dbReference type="ARBA" id="ARBA00022737"/>
    </source>
</evidence>
<evidence type="ECO:0008006" key="6">
    <source>
        <dbReference type="Google" id="ProtNLM"/>
    </source>
</evidence>
<dbReference type="Gene3D" id="2.160.10.10">
    <property type="entry name" value="Hexapeptide repeat proteins"/>
    <property type="match status" value="1"/>
</dbReference>
<evidence type="ECO:0000256" key="1">
    <source>
        <dbReference type="ARBA" id="ARBA00022679"/>
    </source>
</evidence>
<keyword evidence="5" id="KW-1185">Reference proteome</keyword>
<dbReference type="InterPro" id="IPR001451">
    <property type="entry name" value="Hexapep"/>
</dbReference>
<evidence type="ECO:0000256" key="3">
    <source>
        <dbReference type="ARBA" id="ARBA00023315"/>
    </source>
</evidence>
<gene>
    <name evidence="4" type="ORF">GCM10022423_39570</name>
</gene>
<dbReference type="InterPro" id="IPR011004">
    <property type="entry name" value="Trimer_LpxA-like_sf"/>
</dbReference>
<name>A0ABP7H4A8_9FLAO</name>
<dbReference type="CDD" id="cd04647">
    <property type="entry name" value="LbH_MAT_like"/>
    <property type="match status" value="1"/>
</dbReference>
<dbReference type="SUPFAM" id="SSF51161">
    <property type="entry name" value="Trimeric LpxA-like enzymes"/>
    <property type="match status" value="1"/>
</dbReference>
<accession>A0ABP7H4A8</accession>
<dbReference type="PANTHER" id="PTHR23416">
    <property type="entry name" value="SIALIC ACID SYNTHASE-RELATED"/>
    <property type="match status" value="1"/>
</dbReference>
<comment type="caution">
    <text evidence="4">The sequence shown here is derived from an EMBL/GenBank/DDBJ whole genome shotgun (WGS) entry which is preliminary data.</text>
</comment>
<sequence length="186" mass="20538">MKNILKKAYIKLGIMLGFIESRSKSDEKKVKYKIGNVNMHNSLVDDLIPQAVTIGENFISSANSMIIAHDASLYNHIKKHRVEKIVIGDNVFLGAGAIILPGVNVGDGAIIGAGSIVTKNIEANTVVAGNPAKYICTVDEYIKKCEKRDVLFDTPDSFQKYYLNTLSQAEVDEFQEKYLAQIKNSL</sequence>
<evidence type="ECO:0000313" key="5">
    <source>
        <dbReference type="Proteomes" id="UP001500748"/>
    </source>
</evidence>
<dbReference type="InterPro" id="IPR051159">
    <property type="entry name" value="Hexapeptide_acetyltransf"/>
</dbReference>
<keyword evidence="1" id="KW-0808">Transferase</keyword>
<dbReference type="EMBL" id="BAABDU010000007">
    <property type="protein sequence ID" value="GAA3779621.1"/>
    <property type="molecule type" value="Genomic_DNA"/>
</dbReference>
<dbReference type="Pfam" id="PF14602">
    <property type="entry name" value="Hexapep_2"/>
    <property type="match status" value="1"/>
</dbReference>
<keyword evidence="3" id="KW-0012">Acyltransferase</keyword>
<protein>
    <recommendedName>
        <fullName evidence="6">Acyltransferase</fullName>
    </recommendedName>
</protein>
<organism evidence="4 5">
    <name type="scientific">Flavobacterium ginsengiterrae</name>
    <dbReference type="NCBI Taxonomy" id="871695"/>
    <lineage>
        <taxon>Bacteria</taxon>
        <taxon>Pseudomonadati</taxon>
        <taxon>Bacteroidota</taxon>
        <taxon>Flavobacteriia</taxon>
        <taxon>Flavobacteriales</taxon>
        <taxon>Flavobacteriaceae</taxon>
        <taxon>Flavobacterium</taxon>
    </lineage>
</organism>